<proteinExistence type="predicted"/>
<name>A3IQI9_9CHRO</name>
<gene>
    <name evidence="1" type="ORF">CY0110_11592</name>
</gene>
<protein>
    <submittedName>
        <fullName evidence="1">Uncharacterized protein</fullName>
    </submittedName>
</protein>
<reference evidence="1 2" key="1">
    <citation type="submission" date="2007-03" db="EMBL/GenBank/DDBJ databases">
        <authorList>
            <person name="Stal L."/>
            <person name="Ferriera S."/>
            <person name="Johnson J."/>
            <person name="Kravitz S."/>
            <person name="Beeson K."/>
            <person name="Sutton G."/>
            <person name="Rogers Y.-H."/>
            <person name="Friedman R."/>
            <person name="Frazier M."/>
            <person name="Venter J.C."/>
        </authorList>
    </citation>
    <scope>NUCLEOTIDE SEQUENCE [LARGE SCALE GENOMIC DNA]</scope>
    <source>
        <strain evidence="1 2">CCY0110</strain>
    </source>
</reference>
<evidence type="ECO:0000313" key="2">
    <source>
        <dbReference type="Proteomes" id="UP000003781"/>
    </source>
</evidence>
<dbReference type="EMBL" id="AAXW01000015">
    <property type="protein sequence ID" value="EAZ91264.1"/>
    <property type="molecule type" value="Genomic_DNA"/>
</dbReference>
<keyword evidence="2" id="KW-1185">Reference proteome</keyword>
<sequence length="53" mass="5853">MKIADLEHLENVRKSHPTIQGGFIGIEAFASAKAEASNRVFTWSFTYTVAITP</sequence>
<accession>A3IQI9</accession>
<organism evidence="1 2">
    <name type="scientific">Crocosphaera chwakensis CCY0110</name>
    <dbReference type="NCBI Taxonomy" id="391612"/>
    <lineage>
        <taxon>Bacteria</taxon>
        <taxon>Bacillati</taxon>
        <taxon>Cyanobacteriota</taxon>
        <taxon>Cyanophyceae</taxon>
        <taxon>Oscillatoriophycideae</taxon>
        <taxon>Chroococcales</taxon>
        <taxon>Aphanothecaceae</taxon>
        <taxon>Crocosphaera</taxon>
        <taxon>Crocosphaera chwakensis</taxon>
    </lineage>
</organism>
<dbReference type="RefSeq" id="WP_008275655.1">
    <property type="nucleotide sequence ID" value="NZ_AAXW01000015.1"/>
</dbReference>
<dbReference type="AlphaFoldDB" id="A3IQI9"/>
<comment type="caution">
    <text evidence="1">The sequence shown here is derived from an EMBL/GenBank/DDBJ whole genome shotgun (WGS) entry which is preliminary data.</text>
</comment>
<dbReference type="Proteomes" id="UP000003781">
    <property type="component" value="Unassembled WGS sequence"/>
</dbReference>
<evidence type="ECO:0000313" key="1">
    <source>
        <dbReference type="EMBL" id="EAZ91264.1"/>
    </source>
</evidence>
<dbReference type="eggNOG" id="ENOG5031UCC">
    <property type="taxonomic scope" value="Bacteria"/>
</dbReference>